<feature type="transmembrane region" description="Helical" evidence="5">
    <location>
        <begin position="109"/>
        <end position="131"/>
    </location>
</feature>
<sequence length="403" mass="40780">MATQPGRTEAVDIGPGRIVLLCAALLFVSGFALQSLSFALPALERAWALDTRMLGVLLSATMLGQMAGYLVLAPLADALGPRWPAAAGCLALAATLALSALATSVEIMLVTRALTGLAIGAAIPAAVAAASTAGSARWQAGRVIIVYTAFPLGFVAVAIVNGSIAPPLQWRTTFALGAACALLLAPWLWHTLPRRRAAVTHPAPFAAVTAVLRDDRTVTMLLWGVFSVGLGLFYVLQGWMPVLIQRAGQPFETAAMATAMFGIGASLAAVPAIVATRYIGLLPALIAVGVLTLLGIVALALSVDAGNAALIVATALIAGTGVGGIQKVAVATATSLYPAAARATGLALALGVGRISAVCSPVLIGLAASALLPGSTILLLAVPVAAMVAALAWFRRHRDPCGV</sequence>
<protein>
    <submittedName>
        <fullName evidence="7">MFS transporter</fullName>
    </submittedName>
</protein>
<dbReference type="RefSeq" id="WP_261294210.1">
    <property type="nucleotide sequence ID" value="NZ_JANQBK010000005.1"/>
</dbReference>
<dbReference type="PANTHER" id="PTHR23508">
    <property type="entry name" value="CARBOXYLIC ACID TRANSPORTER PROTEIN HOMOLOG"/>
    <property type="match status" value="1"/>
</dbReference>
<dbReference type="PANTHER" id="PTHR23508:SF10">
    <property type="entry name" value="CARBOXYLIC ACID TRANSPORTER PROTEIN HOMOLOG"/>
    <property type="match status" value="1"/>
</dbReference>
<feature type="transmembrane region" description="Helical" evidence="5">
    <location>
        <begin position="221"/>
        <end position="242"/>
    </location>
</feature>
<keyword evidence="4 5" id="KW-0472">Membrane</keyword>
<feature type="transmembrane region" description="Helical" evidence="5">
    <location>
        <begin position="143"/>
        <end position="164"/>
    </location>
</feature>
<evidence type="ECO:0000313" key="8">
    <source>
        <dbReference type="Proteomes" id="UP001595713"/>
    </source>
</evidence>
<organism evidence="7 8">
    <name type="scientific">Sphingomonas hylomeconis</name>
    <dbReference type="NCBI Taxonomy" id="1395958"/>
    <lineage>
        <taxon>Bacteria</taxon>
        <taxon>Pseudomonadati</taxon>
        <taxon>Pseudomonadota</taxon>
        <taxon>Alphaproteobacteria</taxon>
        <taxon>Sphingomonadales</taxon>
        <taxon>Sphingomonadaceae</taxon>
        <taxon>Sphingomonas</taxon>
    </lineage>
</organism>
<keyword evidence="2 5" id="KW-0812">Transmembrane</keyword>
<evidence type="ECO:0000256" key="3">
    <source>
        <dbReference type="ARBA" id="ARBA00022989"/>
    </source>
</evidence>
<feature type="transmembrane region" description="Helical" evidence="5">
    <location>
        <begin position="254"/>
        <end position="274"/>
    </location>
</feature>
<feature type="transmembrane region" description="Helical" evidence="5">
    <location>
        <begin position="84"/>
        <end position="103"/>
    </location>
</feature>
<dbReference type="Gene3D" id="1.20.1250.20">
    <property type="entry name" value="MFS general substrate transporter like domains"/>
    <property type="match status" value="2"/>
</dbReference>
<evidence type="ECO:0000256" key="4">
    <source>
        <dbReference type="ARBA" id="ARBA00023136"/>
    </source>
</evidence>
<feature type="transmembrane region" description="Helical" evidence="5">
    <location>
        <begin position="18"/>
        <end position="40"/>
    </location>
</feature>
<comment type="subcellular location">
    <subcellularLocation>
        <location evidence="1">Membrane</location>
        <topology evidence="1">Multi-pass membrane protein</topology>
    </subcellularLocation>
</comment>
<dbReference type="Pfam" id="PF07690">
    <property type="entry name" value="MFS_1"/>
    <property type="match status" value="1"/>
</dbReference>
<evidence type="ECO:0000259" key="6">
    <source>
        <dbReference type="PROSITE" id="PS50850"/>
    </source>
</evidence>
<proteinExistence type="predicted"/>
<evidence type="ECO:0000256" key="1">
    <source>
        <dbReference type="ARBA" id="ARBA00004141"/>
    </source>
</evidence>
<keyword evidence="3 5" id="KW-1133">Transmembrane helix</keyword>
<feature type="transmembrane region" description="Helical" evidence="5">
    <location>
        <begin position="170"/>
        <end position="189"/>
    </location>
</feature>
<dbReference type="InterPro" id="IPR036259">
    <property type="entry name" value="MFS_trans_sf"/>
</dbReference>
<reference evidence="8" key="1">
    <citation type="journal article" date="2019" name="Int. J. Syst. Evol. Microbiol.">
        <title>The Global Catalogue of Microorganisms (GCM) 10K type strain sequencing project: providing services to taxonomists for standard genome sequencing and annotation.</title>
        <authorList>
            <consortium name="The Broad Institute Genomics Platform"/>
            <consortium name="The Broad Institute Genome Sequencing Center for Infectious Disease"/>
            <person name="Wu L."/>
            <person name="Ma J."/>
        </authorList>
    </citation>
    <scope>NUCLEOTIDE SEQUENCE [LARGE SCALE GENOMIC DNA]</scope>
    <source>
        <strain evidence="8">KCTC 42739</strain>
    </source>
</reference>
<evidence type="ECO:0000256" key="2">
    <source>
        <dbReference type="ARBA" id="ARBA00022692"/>
    </source>
</evidence>
<keyword evidence="8" id="KW-1185">Reference proteome</keyword>
<feature type="transmembrane region" description="Helical" evidence="5">
    <location>
        <begin position="281"/>
        <end position="301"/>
    </location>
</feature>
<gene>
    <name evidence="7" type="ORF">ACFONA_11780</name>
</gene>
<dbReference type="EMBL" id="JBHRXP010000007">
    <property type="protein sequence ID" value="MFC3580844.1"/>
    <property type="molecule type" value="Genomic_DNA"/>
</dbReference>
<feature type="transmembrane region" description="Helical" evidence="5">
    <location>
        <begin position="52"/>
        <end position="72"/>
    </location>
</feature>
<evidence type="ECO:0000256" key="5">
    <source>
        <dbReference type="SAM" id="Phobius"/>
    </source>
</evidence>
<evidence type="ECO:0000313" key="7">
    <source>
        <dbReference type="EMBL" id="MFC3580844.1"/>
    </source>
</evidence>
<name>A0ABV7SV09_9SPHN</name>
<comment type="caution">
    <text evidence="7">The sequence shown here is derived from an EMBL/GenBank/DDBJ whole genome shotgun (WGS) entry which is preliminary data.</text>
</comment>
<feature type="transmembrane region" description="Helical" evidence="5">
    <location>
        <begin position="377"/>
        <end position="394"/>
    </location>
</feature>
<dbReference type="PROSITE" id="PS50850">
    <property type="entry name" value="MFS"/>
    <property type="match status" value="1"/>
</dbReference>
<dbReference type="InterPro" id="IPR020846">
    <property type="entry name" value="MFS_dom"/>
</dbReference>
<dbReference type="InterPro" id="IPR011701">
    <property type="entry name" value="MFS"/>
</dbReference>
<feature type="domain" description="Major facilitator superfamily (MFS) profile" evidence="6">
    <location>
        <begin position="18"/>
        <end position="398"/>
    </location>
</feature>
<accession>A0ABV7SV09</accession>
<feature type="transmembrane region" description="Helical" evidence="5">
    <location>
        <begin position="307"/>
        <end position="325"/>
    </location>
</feature>
<feature type="transmembrane region" description="Helical" evidence="5">
    <location>
        <begin position="346"/>
        <end position="371"/>
    </location>
</feature>
<dbReference type="SUPFAM" id="SSF103473">
    <property type="entry name" value="MFS general substrate transporter"/>
    <property type="match status" value="1"/>
</dbReference>
<dbReference type="Proteomes" id="UP001595713">
    <property type="component" value="Unassembled WGS sequence"/>
</dbReference>